<dbReference type="InterPro" id="IPR007627">
    <property type="entry name" value="RNA_pol_sigma70_r2"/>
</dbReference>
<dbReference type="GO" id="GO:0006352">
    <property type="term" value="P:DNA-templated transcription initiation"/>
    <property type="evidence" value="ECO:0007669"/>
    <property type="project" value="InterPro"/>
</dbReference>
<evidence type="ECO:0000313" key="8">
    <source>
        <dbReference type="Proteomes" id="UP000295706"/>
    </source>
</evidence>
<evidence type="ECO:0000259" key="6">
    <source>
        <dbReference type="Pfam" id="PF08281"/>
    </source>
</evidence>
<accession>A0A4R4K5M9</accession>
<dbReference type="Gene3D" id="1.10.1740.10">
    <property type="match status" value="1"/>
</dbReference>
<proteinExistence type="inferred from homology"/>
<dbReference type="InterPro" id="IPR013325">
    <property type="entry name" value="RNA_pol_sigma_r2"/>
</dbReference>
<dbReference type="Pfam" id="PF08281">
    <property type="entry name" value="Sigma70_r4_2"/>
    <property type="match status" value="1"/>
</dbReference>
<keyword evidence="2" id="KW-0805">Transcription regulation</keyword>
<evidence type="ECO:0000256" key="1">
    <source>
        <dbReference type="ARBA" id="ARBA00010641"/>
    </source>
</evidence>
<organism evidence="7 8">
    <name type="scientific">Arundinibacter roseus</name>
    <dbReference type="NCBI Taxonomy" id="2070510"/>
    <lineage>
        <taxon>Bacteria</taxon>
        <taxon>Pseudomonadati</taxon>
        <taxon>Bacteroidota</taxon>
        <taxon>Cytophagia</taxon>
        <taxon>Cytophagales</taxon>
        <taxon>Spirosomataceae</taxon>
        <taxon>Arundinibacter</taxon>
    </lineage>
</organism>
<dbReference type="NCBIfam" id="TIGR02937">
    <property type="entry name" value="sigma70-ECF"/>
    <property type="match status" value="1"/>
</dbReference>
<dbReference type="GO" id="GO:0003677">
    <property type="term" value="F:DNA binding"/>
    <property type="evidence" value="ECO:0007669"/>
    <property type="project" value="InterPro"/>
</dbReference>
<name>A0A4R4K5M9_9BACT</name>
<dbReference type="InterPro" id="IPR039425">
    <property type="entry name" value="RNA_pol_sigma-70-like"/>
</dbReference>
<evidence type="ECO:0000313" key="7">
    <source>
        <dbReference type="EMBL" id="TDB62807.1"/>
    </source>
</evidence>
<dbReference type="PANTHER" id="PTHR43133:SF46">
    <property type="entry name" value="RNA POLYMERASE SIGMA-70 FACTOR ECF SUBFAMILY"/>
    <property type="match status" value="1"/>
</dbReference>
<protein>
    <submittedName>
        <fullName evidence="7">Sigma-70 family RNA polymerase sigma factor</fullName>
    </submittedName>
</protein>
<dbReference type="InterPro" id="IPR013324">
    <property type="entry name" value="RNA_pol_sigma_r3/r4-like"/>
</dbReference>
<keyword evidence="3" id="KW-0731">Sigma factor</keyword>
<dbReference type="Pfam" id="PF04542">
    <property type="entry name" value="Sigma70_r2"/>
    <property type="match status" value="1"/>
</dbReference>
<dbReference type="GO" id="GO:0016987">
    <property type="term" value="F:sigma factor activity"/>
    <property type="evidence" value="ECO:0007669"/>
    <property type="project" value="UniProtKB-KW"/>
</dbReference>
<comment type="caution">
    <text evidence="7">The sequence shown here is derived from an EMBL/GenBank/DDBJ whole genome shotgun (WGS) entry which is preliminary data.</text>
</comment>
<dbReference type="InterPro" id="IPR013249">
    <property type="entry name" value="RNA_pol_sigma70_r4_t2"/>
</dbReference>
<evidence type="ECO:0000256" key="4">
    <source>
        <dbReference type="ARBA" id="ARBA00023163"/>
    </source>
</evidence>
<feature type="domain" description="RNA polymerase sigma factor 70 region 4 type 2" evidence="6">
    <location>
        <begin position="91"/>
        <end position="140"/>
    </location>
</feature>
<dbReference type="PANTHER" id="PTHR43133">
    <property type="entry name" value="RNA POLYMERASE ECF-TYPE SIGMA FACTO"/>
    <property type="match status" value="1"/>
</dbReference>
<dbReference type="AlphaFoldDB" id="A0A4R4K5M9"/>
<dbReference type="Gene3D" id="1.10.10.10">
    <property type="entry name" value="Winged helix-like DNA-binding domain superfamily/Winged helix DNA-binding domain"/>
    <property type="match status" value="1"/>
</dbReference>
<dbReference type="InterPro" id="IPR014284">
    <property type="entry name" value="RNA_pol_sigma-70_dom"/>
</dbReference>
<comment type="similarity">
    <text evidence="1">Belongs to the sigma-70 factor family. ECF subfamily.</text>
</comment>
<keyword evidence="4" id="KW-0804">Transcription</keyword>
<evidence type="ECO:0000256" key="3">
    <source>
        <dbReference type="ARBA" id="ARBA00023082"/>
    </source>
</evidence>
<gene>
    <name evidence="7" type="ORF">EZE20_17345</name>
</gene>
<dbReference type="SUPFAM" id="SSF88659">
    <property type="entry name" value="Sigma3 and sigma4 domains of RNA polymerase sigma factors"/>
    <property type="match status" value="1"/>
</dbReference>
<feature type="domain" description="RNA polymerase sigma-70 region 2" evidence="5">
    <location>
        <begin position="1"/>
        <end position="64"/>
    </location>
</feature>
<evidence type="ECO:0000256" key="2">
    <source>
        <dbReference type="ARBA" id="ARBA00023015"/>
    </source>
</evidence>
<dbReference type="InterPro" id="IPR036388">
    <property type="entry name" value="WH-like_DNA-bd_sf"/>
</dbReference>
<sequence length="159" mass="18874">MYREYWHPLYIFALAKTHDKDIAEELIQDLFVQLWEKRNELNISHLRGYLFACARNRIIDYYKDSIFLELEKATDSIAPDYPLFLEELETQIQETLGSLSPKTREIFLLNRFEGQSAREIAIQLELPVRTVEYHITQGLRLFRLSFQSLLTSFLLLLSL</sequence>
<dbReference type="OrthoDB" id="679904at2"/>
<dbReference type="SUPFAM" id="SSF88946">
    <property type="entry name" value="Sigma2 domain of RNA polymerase sigma factors"/>
    <property type="match status" value="1"/>
</dbReference>
<dbReference type="Proteomes" id="UP000295706">
    <property type="component" value="Unassembled WGS sequence"/>
</dbReference>
<dbReference type="EMBL" id="SMJU01000011">
    <property type="protein sequence ID" value="TDB62807.1"/>
    <property type="molecule type" value="Genomic_DNA"/>
</dbReference>
<evidence type="ECO:0000259" key="5">
    <source>
        <dbReference type="Pfam" id="PF04542"/>
    </source>
</evidence>
<keyword evidence="8" id="KW-1185">Reference proteome</keyword>
<reference evidence="7 8" key="1">
    <citation type="submission" date="2019-02" db="EMBL/GenBank/DDBJ databases">
        <title>Arundinibacter roseus gen. nov., sp. nov., a new member of the family Cytophagaceae.</title>
        <authorList>
            <person name="Szuroczki S."/>
            <person name="Khayer B."/>
            <person name="Sproer C."/>
            <person name="Toumi M."/>
            <person name="Szabo A."/>
            <person name="Felfoldi T."/>
            <person name="Schumann P."/>
            <person name="Toth E."/>
        </authorList>
    </citation>
    <scope>NUCLEOTIDE SEQUENCE [LARGE SCALE GENOMIC DNA]</scope>
    <source>
        <strain evidence="7 8">DMA-k-7a</strain>
    </source>
</reference>